<dbReference type="AlphaFoldDB" id="A0A414S0U5"/>
<evidence type="ECO:0000313" key="2">
    <source>
        <dbReference type="Proteomes" id="UP000284112"/>
    </source>
</evidence>
<reference evidence="1 2" key="1">
    <citation type="submission" date="2018-08" db="EMBL/GenBank/DDBJ databases">
        <title>A genome reference for cultivated species of the human gut microbiota.</title>
        <authorList>
            <person name="Zou Y."/>
            <person name="Xue W."/>
            <person name="Luo G."/>
        </authorList>
    </citation>
    <scope>NUCLEOTIDE SEQUENCE [LARGE SCALE GENOMIC DNA]</scope>
    <source>
        <strain evidence="1 2">AM23-13</strain>
    </source>
</reference>
<dbReference type="Proteomes" id="UP000284112">
    <property type="component" value="Unassembled WGS sequence"/>
</dbReference>
<proteinExistence type="predicted"/>
<gene>
    <name evidence="1" type="ORF">DW641_09850</name>
</gene>
<organism evidence="1 2">
    <name type="scientific">Dorea longicatena</name>
    <dbReference type="NCBI Taxonomy" id="88431"/>
    <lineage>
        <taxon>Bacteria</taxon>
        <taxon>Bacillati</taxon>
        <taxon>Bacillota</taxon>
        <taxon>Clostridia</taxon>
        <taxon>Lachnospirales</taxon>
        <taxon>Lachnospiraceae</taxon>
        <taxon>Dorea</taxon>
    </lineage>
</organism>
<name>A0A414S0U5_9FIRM</name>
<dbReference type="RefSeq" id="WP_118309773.1">
    <property type="nucleotide sequence ID" value="NZ_JADPDU010000007.1"/>
</dbReference>
<sequence>MGRPKINKTKITNDWQKYCPELRKLRMLDIDNRVGPLVIGFYLQVIGDGTIYMPLYKVENLYSHYSVLPSSLEIEGRTMDMQTHEAYSEQVAQQLIEKAYIPLQGEVTFENIKNGYERYFKNPNKGTIVEYEDYVYISSWTRNKLFFETALNTVYNELKAWPEERYFVQAGGFQNWILELEKKASNHEILEDNYRKKIAKYKIEKLPERPFYF</sequence>
<comment type="caution">
    <text evidence="1">The sequence shown here is derived from an EMBL/GenBank/DDBJ whole genome shotgun (WGS) entry which is preliminary data.</text>
</comment>
<accession>A0A414S0U5</accession>
<evidence type="ECO:0000313" key="1">
    <source>
        <dbReference type="EMBL" id="RHG07286.1"/>
    </source>
</evidence>
<protein>
    <submittedName>
        <fullName evidence="1">Uncharacterized protein</fullName>
    </submittedName>
</protein>
<dbReference type="EMBL" id="QRHW01000016">
    <property type="protein sequence ID" value="RHG07286.1"/>
    <property type="molecule type" value="Genomic_DNA"/>
</dbReference>